<feature type="compositionally biased region" description="Polar residues" evidence="7">
    <location>
        <begin position="573"/>
        <end position="606"/>
    </location>
</feature>
<evidence type="ECO:0000256" key="1">
    <source>
        <dbReference type="ARBA" id="ARBA00022723"/>
    </source>
</evidence>
<dbReference type="Gene3D" id="3.30.70.330">
    <property type="match status" value="1"/>
</dbReference>
<feature type="domain" description="RRM" evidence="8">
    <location>
        <begin position="364"/>
        <end position="440"/>
    </location>
</feature>
<dbReference type="GO" id="GO:0003677">
    <property type="term" value="F:DNA binding"/>
    <property type="evidence" value="ECO:0007669"/>
    <property type="project" value="UniProtKB-KW"/>
</dbReference>
<feature type="region of interest" description="Disordered" evidence="7">
    <location>
        <begin position="141"/>
        <end position="160"/>
    </location>
</feature>
<dbReference type="InterPro" id="IPR035979">
    <property type="entry name" value="RBD_domain_sf"/>
</dbReference>
<gene>
    <name evidence="9" type="ORF">LTRI10_LOCUS31806</name>
</gene>
<protein>
    <recommendedName>
        <fullName evidence="8">RRM domain-containing protein</fullName>
    </recommendedName>
</protein>
<dbReference type="InterPro" id="IPR056276">
    <property type="entry name" value="AtC3H46-like_PABC-like"/>
</dbReference>
<dbReference type="PROSITE" id="PS50102">
    <property type="entry name" value="RRM"/>
    <property type="match status" value="1"/>
</dbReference>
<dbReference type="InterPro" id="IPR034365">
    <property type="entry name" value="AtC3H46-like_RRM"/>
</dbReference>
<evidence type="ECO:0000259" key="8">
    <source>
        <dbReference type="PROSITE" id="PS50102"/>
    </source>
</evidence>
<dbReference type="GO" id="GO:0003723">
    <property type="term" value="F:RNA binding"/>
    <property type="evidence" value="ECO:0007669"/>
    <property type="project" value="UniProtKB-UniRule"/>
</dbReference>
<organism evidence="9 10">
    <name type="scientific">Linum trigynum</name>
    <dbReference type="NCBI Taxonomy" id="586398"/>
    <lineage>
        <taxon>Eukaryota</taxon>
        <taxon>Viridiplantae</taxon>
        <taxon>Streptophyta</taxon>
        <taxon>Embryophyta</taxon>
        <taxon>Tracheophyta</taxon>
        <taxon>Spermatophyta</taxon>
        <taxon>Magnoliopsida</taxon>
        <taxon>eudicotyledons</taxon>
        <taxon>Gunneridae</taxon>
        <taxon>Pentapetalae</taxon>
        <taxon>rosids</taxon>
        <taxon>fabids</taxon>
        <taxon>Malpighiales</taxon>
        <taxon>Linaceae</taxon>
        <taxon>Linum</taxon>
    </lineage>
</organism>
<dbReference type="AlphaFoldDB" id="A0AAV2EZ56"/>
<sequence length="642" mass="69703">MAMDPYETTNLLLSKIKTIDPDNASKIMGYILIHDVGERELAGLAFGPETFLLGVIAKAKTHLGLSPNTLSAATAPSTPSSPLNPISRPVVVGGSGGFGNPFSHSSSPRLPGPGGGPFVDFARNPSPHSWPVSGFAAANANNSNSSGGGGSSSNSNVSLSPKSSPFLSYDSIRAGSFKGAAFSKCGGNGSGDSSSISADALEDYPFDEYLSFLDDPSSRNDEFDPGLQLAGYPDVGADAQLHRRRFSESDACPNTEDGAFGIGYRPCLNNRAMVGSPREIESLYLQQHEGMMRLKAAHHQQQQQRLAYSKYMNFLLQQQNDTQRLGGAAAAMNSDEFHKFGRFCPERNEFYAMAMAEKANSASRQIYLTFPADSTFKDEDVSNYFSTFGPVEDVRIPYQQKRMFGFVTFVHSETVKLILARGNPHFICDSRVLVKPYKEKGKAATDRRHHHLHHPLLERGNFSPCSSPSGLDGRELYDLPMGARVPYNSQEMMLRRKLEEQAELQQAIELQGRRLVNLQLPDLRGDYVNHHQRSLSMGGISLSTHSPLSQKIAKSEEEETVESSGLSAADDAANQNFQPEVNPTCNMVGNEENINNDASNLTNCHGSNAEHDNRDAVASQSKSSLENVSALSSSSPSDTTSL</sequence>
<dbReference type="PANTHER" id="PTHR24009">
    <property type="entry name" value="RNA-BINDING (RRM/RBD/RNP MOTIFS)"/>
    <property type="match status" value="1"/>
</dbReference>
<evidence type="ECO:0000256" key="7">
    <source>
        <dbReference type="SAM" id="MobiDB-lite"/>
    </source>
</evidence>
<evidence type="ECO:0000256" key="6">
    <source>
        <dbReference type="PROSITE-ProRule" id="PRU00176"/>
    </source>
</evidence>
<evidence type="ECO:0000256" key="4">
    <source>
        <dbReference type="ARBA" id="ARBA00022884"/>
    </source>
</evidence>
<keyword evidence="4 6" id="KW-0694">RNA-binding</keyword>
<feature type="compositionally biased region" description="Low complexity" evidence="7">
    <location>
        <begin position="621"/>
        <end position="642"/>
    </location>
</feature>
<evidence type="ECO:0000256" key="5">
    <source>
        <dbReference type="ARBA" id="ARBA00023125"/>
    </source>
</evidence>
<dbReference type="Pfam" id="PF23182">
    <property type="entry name" value="PABC_AtC3H46"/>
    <property type="match status" value="1"/>
</dbReference>
<reference evidence="9 10" key="1">
    <citation type="submission" date="2024-04" db="EMBL/GenBank/DDBJ databases">
        <authorList>
            <person name="Fracassetti M."/>
        </authorList>
    </citation>
    <scope>NUCLEOTIDE SEQUENCE [LARGE SCALE GENOMIC DNA]</scope>
</reference>
<accession>A0AAV2EZ56</accession>
<evidence type="ECO:0000313" key="9">
    <source>
        <dbReference type="EMBL" id="CAL1391059.1"/>
    </source>
</evidence>
<keyword evidence="3" id="KW-0862">Zinc</keyword>
<dbReference type="InterPro" id="IPR000504">
    <property type="entry name" value="RRM_dom"/>
</dbReference>
<dbReference type="CDD" id="cd12458">
    <property type="entry name" value="RRM_AtC3H46_like"/>
    <property type="match status" value="1"/>
</dbReference>
<keyword evidence="10" id="KW-1185">Reference proteome</keyword>
<evidence type="ECO:0000313" key="10">
    <source>
        <dbReference type="Proteomes" id="UP001497516"/>
    </source>
</evidence>
<dbReference type="FunFam" id="3.30.70.330:FF:000678">
    <property type="entry name" value="zinc finger CCCH domain-containing protein 53-like isoform X2"/>
    <property type="match status" value="1"/>
</dbReference>
<keyword evidence="2" id="KW-0863">Zinc-finger</keyword>
<dbReference type="GO" id="GO:0008270">
    <property type="term" value="F:zinc ion binding"/>
    <property type="evidence" value="ECO:0007669"/>
    <property type="project" value="UniProtKB-KW"/>
</dbReference>
<dbReference type="Pfam" id="PF00076">
    <property type="entry name" value="RRM_1"/>
    <property type="match status" value="1"/>
</dbReference>
<name>A0AAV2EZ56_9ROSI</name>
<keyword evidence="5" id="KW-0238">DNA-binding</keyword>
<proteinExistence type="predicted"/>
<feature type="region of interest" description="Disordered" evidence="7">
    <location>
        <begin position="97"/>
        <end position="123"/>
    </location>
</feature>
<dbReference type="InterPro" id="IPR012677">
    <property type="entry name" value="Nucleotide-bd_a/b_plait_sf"/>
</dbReference>
<keyword evidence="1" id="KW-0479">Metal-binding</keyword>
<feature type="region of interest" description="Disordered" evidence="7">
    <location>
        <begin position="538"/>
        <end position="642"/>
    </location>
</feature>
<dbReference type="SMART" id="SM00360">
    <property type="entry name" value="RRM"/>
    <property type="match status" value="1"/>
</dbReference>
<evidence type="ECO:0000256" key="2">
    <source>
        <dbReference type="ARBA" id="ARBA00022771"/>
    </source>
</evidence>
<evidence type="ECO:0000256" key="3">
    <source>
        <dbReference type="ARBA" id="ARBA00022833"/>
    </source>
</evidence>
<dbReference type="EMBL" id="OZ034818">
    <property type="protein sequence ID" value="CAL1391059.1"/>
    <property type="molecule type" value="Genomic_DNA"/>
</dbReference>
<dbReference type="PANTHER" id="PTHR24009:SF20">
    <property type="entry name" value="RNA-BINDING (RRM_RBD_RNP MOTIFS) FAMILY PROTEIN"/>
    <property type="match status" value="1"/>
</dbReference>
<dbReference type="SUPFAM" id="SSF54928">
    <property type="entry name" value="RNA-binding domain, RBD"/>
    <property type="match status" value="1"/>
</dbReference>
<dbReference type="Proteomes" id="UP001497516">
    <property type="component" value="Chromosome 5"/>
</dbReference>